<dbReference type="InterPro" id="IPR013763">
    <property type="entry name" value="Cyclin-like_dom"/>
</dbReference>
<evidence type="ECO:0000259" key="2">
    <source>
        <dbReference type="SMART" id="SM00385"/>
    </source>
</evidence>
<dbReference type="Gene3D" id="1.10.472.10">
    <property type="entry name" value="Cyclin-like"/>
    <property type="match status" value="2"/>
</dbReference>
<keyword evidence="5" id="KW-1185">Reference proteome</keyword>
<reference evidence="4 5" key="1">
    <citation type="submission" date="2019-04" db="EMBL/GenBank/DDBJ databases">
        <title>Chromosome genome assembly for Takifugu flavidus.</title>
        <authorList>
            <person name="Xiao S."/>
        </authorList>
    </citation>
    <scope>NUCLEOTIDE SEQUENCE [LARGE SCALE GENOMIC DNA]</scope>
    <source>
        <strain evidence="4">HTHZ2018</strain>
        <tissue evidence="4">Muscle</tissue>
    </source>
</reference>
<proteinExistence type="predicted"/>
<dbReference type="InterPro" id="IPR002720">
    <property type="entry name" value="RB_A"/>
</dbReference>
<feature type="region of interest" description="Disordered" evidence="1">
    <location>
        <begin position="361"/>
        <end position="381"/>
    </location>
</feature>
<dbReference type="GO" id="GO:0000977">
    <property type="term" value="F:RNA polymerase II transcription regulatory region sequence-specific DNA binding"/>
    <property type="evidence" value="ECO:0007669"/>
    <property type="project" value="TreeGrafter"/>
</dbReference>
<dbReference type="GO" id="GO:0000785">
    <property type="term" value="C:chromatin"/>
    <property type="evidence" value="ECO:0007669"/>
    <property type="project" value="TreeGrafter"/>
</dbReference>
<dbReference type="Proteomes" id="UP000324091">
    <property type="component" value="Chromosome 4"/>
</dbReference>
<evidence type="ECO:0000313" key="5">
    <source>
        <dbReference type="Proteomes" id="UP000324091"/>
    </source>
</evidence>
<dbReference type="PANTHER" id="PTHR13742">
    <property type="entry name" value="RETINOBLASTOMA-ASSOCIATED PROTEIN RB -RELATED"/>
    <property type="match status" value="1"/>
</dbReference>
<dbReference type="SMART" id="SM01368">
    <property type="entry name" value="RB_A"/>
    <property type="match status" value="1"/>
</dbReference>
<evidence type="ECO:0000256" key="1">
    <source>
        <dbReference type="SAM" id="MobiDB-lite"/>
    </source>
</evidence>
<feature type="domain" description="Cyclin-like" evidence="2">
    <location>
        <begin position="497"/>
        <end position="583"/>
    </location>
</feature>
<evidence type="ECO:0000259" key="3">
    <source>
        <dbReference type="SMART" id="SM01368"/>
    </source>
</evidence>
<dbReference type="Pfam" id="PF01858">
    <property type="entry name" value="RB_A"/>
    <property type="match status" value="1"/>
</dbReference>
<dbReference type="InterPro" id="IPR002719">
    <property type="entry name" value="RB_B"/>
</dbReference>
<dbReference type="Pfam" id="PF01857">
    <property type="entry name" value="RB_B"/>
    <property type="match status" value="1"/>
</dbReference>
<sequence>MDNLRRAQKSNNKTPLGFRSGGPFFPITPLQAKGGYPLIHRGKLQYTGTEPGSNQNCHPCSSPLTIGNSRVVESPTPLKKTGSRALAVRRGGEPTGRGSHVASSGCARPDSMGRGPATRRSPTCPTPRPGSRRGPRSCSRDPTESILARVKTLGKTFKEHYALDSEDMPTSHIDFAEKRLKLAEILYYKVLENVMVQEMKRLHGKDMSILLEQDIFHCSLMACCLEVVLFSYSSQRTFPWIINIFKLASFYFFKVIEVFIRSEEGLSRDMVKHLNQIEEQVLESQAWSTDSALWSALQAAGSQVPTVEEVNFSSSLDTGHGPGSGSGSGSTPGAAAGCQSPLPLVTLSPIIHPRIREFRSGLGSTRKDVPPSPLSVHDRYSSPVAGSAKRRLFGDDHPSPGVPHGLTLISPAKRLMIGPSSTLKISAPGSQAALTIPLQIQPCDSSGTINAQFLLTTSLGPAVALDPAPPDAQAGSRPRRTGSLALFFRKVYHLASVRLRDLCWKLDISSDLRGKIWTCFEHTLIHCTDLMRGRHLDQLLLCSVYIMSKITKETHFFHDIMKCYRSQPQAHSHVYRNVLLRHRECVAEENMEVDPASVAD</sequence>
<dbReference type="FunFam" id="1.10.472.10:FF:000035">
    <property type="entry name" value="RB transcriptional corepressor-like 1"/>
    <property type="match status" value="1"/>
</dbReference>
<dbReference type="GO" id="GO:0006357">
    <property type="term" value="P:regulation of transcription by RNA polymerase II"/>
    <property type="evidence" value="ECO:0007669"/>
    <property type="project" value="InterPro"/>
</dbReference>
<feature type="region of interest" description="Disordered" evidence="1">
    <location>
        <begin position="1"/>
        <end position="20"/>
    </location>
</feature>
<dbReference type="GO" id="GO:2000134">
    <property type="term" value="P:negative regulation of G1/S transition of mitotic cell cycle"/>
    <property type="evidence" value="ECO:0007669"/>
    <property type="project" value="TreeGrafter"/>
</dbReference>
<dbReference type="InterPro" id="IPR036915">
    <property type="entry name" value="Cyclin-like_sf"/>
</dbReference>
<feature type="domain" description="Retinoblastoma-associated protein A-box" evidence="3">
    <location>
        <begin position="62"/>
        <end position="297"/>
    </location>
</feature>
<organism evidence="4 5">
    <name type="scientific">Takifugu flavidus</name>
    <name type="common">sansaifugu</name>
    <dbReference type="NCBI Taxonomy" id="433684"/>
    <lineage>
        <taxon>Eukaryota</taxon>
        <taxon>Metazoa</taxon>
        <taxon>Chordata</taxon>
        <taxon>Craniata</taxon>
        <taxon>Vertebrata</taxon>
        <taxon>Euteleostomi</taxon>
        <taxon>Actinopterygii</taxon>
        <taxon>Neopterygii</taxon>
        <taxon>Teleostei</taxon>
        <taxon>Neoteleostei</taxon>
        <taxon>Acanthomorphata</taxon>
        <taxon>Eupercaria</taxon>
        <taxon>Tetraodontiformes</taxon>
        <taxon>Tetradontoidea</taxon>
        <taxon>Tetraodontidae</taxon>
        <taxon>Takifugu</taxon>
    </lineage>
</organism>
<accession>A0A5C6N6V1</accession>
<dbReference type="AlphaFoldDB" id="A0A5C6N6V1"/>
<name>A0A5C6N6V1_9TELE</name>
<dbReference type="PANTHER" id="PTHR13742:SF20">
    <property type="entry name" value="RETINOBLASTOMA-LIKE PROTEIN 1"/>
    <property type="match status" value="1"/>
</dbReference>
<feature type="region of interest" description="Disordered" evidence="1">
    <location>
        <begin position="68"/>
        <end position="143"/>
    </location>
</feature>
<dbReference type="GO" id="GO:0005634">
    <property type="term" value="C:nucleus"/>
    <property type="evidence" value="ECO:0007669"/>
    <property type="project" value="InterPro"/>
</dbReference>
<dbReference type="GO" id="GO:0030154">
    <property type="term" value="P:cell differentiation"/>
    <property type="evidence" value="ECO:0007669"/>
    <property type="project" value="TreeGrafter"/>
</dbReference>
<comment type="caution">
    <text evidence="4">The sequence shown here is derived from an EMBL/GenBank/DDBJ whole genome shotgun (WGS) entry which is preliminary data.</text>
</comment>
<dbReference type="GO" id="GO:0005667">
    <property type="term" value="C:transcription regulator complex"/>
    <property type="evidence" value="ECO:0007669"/>
    <property type="project" value="TreeGrafter"/>
</dbReference>
<dbReference type="SMART" id="SM00385">
    <property type="entry name" value="CYCLIN"/>
    <property type="match status" value="1"/>
</dbReference>
<dbReference type="EMBL" id="RHFK02000017">
    <property type="protein sequence ID" value="TWW62825.1"/>
    <property type="molecule type" value="Genomic_DNA"/>
</dbReference>
<feature type="region of interest" description="Disordered" evidence="1">
    <location>
        <begin position="313"/>
        <end position="336"/>
    </location>
</feature>
<dbReference type="InterPro" id="IPR028309">
    <property type="entry name" value="RB_fam"/>
</dbReference>
<dbReference type="SUPFAM" id="SSF47954">
    <property type="entry name" value="Cyclin-like"/>
    <property type="match status" value="2"/>
</dbReference>
<protein>
    <submittedName>
        <fullName evidence="4">Retinoblastoma-like protein 1 107 kDa retinoblastoma-associated protein</fullName>
    </submittedName>
</protein>
<evidence type="ECO:0000313" key="4">
    <source>
        <dbReference type="EMBL" id="TWW62825.1"/>
    </source>
</evidence>
<feature type="compositionally biased region" description="Gly residues" evidence="1">
    <location>
        <begin position="320"/>
        <end position="330"/>
    </location>
</feature>
<gene>
    <name evidence="4" type="ORF">D4764_04G0014720</name>
</gene>